<comment type="caution">
    <text evidence="1">The sequence shown here is derived from an EMBL/GenBank/DDBJ whole genome shotgun (WGS) entry which is preliminary data.</text>
</comment>
<accession>A0A4Z2GMX4</accession>
<proteinExistence type="predicted"/>
<reference evidence="1 2" key="1">
    <citation type="submission" date="2019-03" db="EMBL/GenBank/DDBJ databases">
        <title>First draft genome of Liparis tanakae, snailfish: a comprehensive survey of snailfish specific genes.</title>
        <authorList>
            <person name="Kim W."/>
            <person name="Song I."/>
            <person name="Jeong J.-H."/>
            <person name="Kim D."/>
            <person name="Kim S."/>
            <person name="Ryu S."/>
            <person name="Song J.Y."/>
            <person name="Lee S.K."/>
        </authorList>
    </citation>
    <scope>NUCLEOTIDE SEQUENCE [LARGE SCALE GENOMIC DNA]</scope>
    <source>
        <tissue evidence="1">Muscle</tissue>
    </source>
</reference>
<sequence length="240" mass="26935">MTAQATISPVLLAKPLKHCLSSAEIHEVSRQESRGRLSTHQCPEAGERAQGAQQGLLVLKLTVTQVQTHQLWPEAFRSEHSQLPQGRSLRAPRCVTLPWRVRAAQQVQEGVKHLFGGEPPCTLAPIEGITLKNTTEEGLQASICAIIDYLDKHLPKILSLFRNNKLILKNTTVFLFHFNNAVERSSSETNKTCSSIRCHRPVTVQDHYTMKVKGLQIITSTRQWVETFTETPISHMCIKT</sequence>
<evidence type="ECO:0000313" key="1">
    <source>
        <dbReference type="EMBL" id="TNN54565.1"/>
    </source>
</evidence>
<dbReference type="OrthoDB" id="10620913at2759"/>
<protein>
    <submittedName>
        <fullName evidence="1">Uncharacterized protein</fullName>
    </submittedName>
</protein>
<keyword evidence="2" id="KW-1185">Reference proteome</keyword>
<gene>
    <name evidence="1" type="ORF">EYF80_035195</name>
</gene>
<organism evidence="1 2">
    <name type="scientific">Liparis tanakae</name>
    <name type="common">Tanaka's snailfish</name>
    <dbReference type="NCBI Taxonomy" id="230148"/>
    <lineage>
        <taxon>Eukaryota</taxon>
        <taxon>Metazoa</taxon>
        <taxon>Chordata</taxon>
        <taxon>Craniata</taxon>
        <taxon>Vertebrata</taxon>
        <taxon>Euteleostomi</taxon>
        <taxon>Actinopterygii</taxon>
        <taxon>Neopterygii</taxon>
        <taxon>Teleostei</taxon>
        <taxon>Neoteleostei</taxon>
        <taxon>Acanthomorphata</taxon>
        <taxon>Eupercaria</taxon>
        <taxon>Perciformes</taxon>
        <taxon>Cottioidei</taxon>
        <taxon>Cottales</taxon>
        <taxon>Liparidae</taxon>
        <taxon>Liparis</taxon>
    </lineage>
</organism>
<evidence type="ECO:0000313" key="2">
    <source>
        <dbReference type="Proteomes" id="UP000314294"/>
    </source>
</evidence>
<dbReference type="EMBL" id="SRLO01000480">
    <property type="protein sequence ID" value="TNN54565.1"/>
    <property type="molecule type" value="Genomic_DNA"/>
</dbReference>
<name>A0A4Z2GMX4_9TELE</name>
<dbReference type="AlphaFoldDB" id="A0A4Z2GMX4"/>
<dbReference type="Proteomes" id="UP000314294">
    <property type="component" value="Unassembled WGS sequence"/>
</dbReference>